<organism evidence="2 3">
    <name type="scientific">Lachnoanaerobaculum gingivalis</name>
    <dbReference type="NCBI Taxonomy" id="2490855"/>
    <lineage>
        <taxon>Bacteria</taxon>
        <taxon>Bacillati</taxon>
        <taxon>Bacillota</taxon>
        <taxon>Clostridia</taxon>
        <taxon>Lachnospirales</taxon>
        <taxon>Lachnospiraceae</taxon>
        <taxon>Lachnoanaerobaculum</taxon>
    </lineage>
</organism>
<dbReference type="InterPro" id="IPR051448">
    <property type="entry name" value="CdaR-like_regulators"/>
</dbReference>
<dbReference type="Pfam" id="PF13556">
    <property type="entry name" value="HTH_30"/>
    <property type="match status" value="1"/>
</dbReference>
<reference evidence="2 3" key="1">
    <citation type="submission" date="2018-11" db="EMBL/GenBank/DDBJ databases">
        <title>Genome sequencing of Lachnoanaerobaculum sp. KCOM 2030 (= ChDC B114).</title>
        <authorList>
            <person name="Kook J.-K."/>
            <person name="Park S.-N."/>
            <person name="Lim Y.K."/>
        </authorList>
    </citation>
    <scope>NUCLEOTIDE SEQUENCE [LARGE SCALE GENOMIC DNA]</scope>
    <source>
        <strain evidence="2 3">KCOM 2030</strain>
    </source>
</reference>
<dbReference type="Gene3D" id="1.10.10.2840">
    <property type="entry name" value="PucR C-terminal helix-turn-helix domain"/>
    <property type="match status" value="1"/>
</dbReference>
<dbReference type="EMBL" id="RRCO01000006">
    <property type="protein sequence ID" value="RRJ24649.1"/>
    <property type="molecule type" value="Genomic_DNA"/>
</dbReference>
<protein>
    <submittedName>
        <fullName evidence="2">PucR family transcriptional regulator</fullName>
    </submittedName>
</protein>
<dbReference type="RefSeq" id="WP_128674978.1">
    <property type="nucleotide sequence ID" value="NZ_RRCO01000006.1"/>
</dbReference>
<dbReference type="AlphaFoldDB" id="A0A3P3QVQ5"/>
<sequence length="284" mass="32441">MNNDFKNELNKIYKLTGIKLRIENEDEIDLTDLKKLSTAYKEKYSSANLLLNILSGFYPYKEQVNAIKALGIKPETKMRLYLIYVPTKVDDSIAKIITSLYPGKSSEYLCITDSTHICFLYLGEDNIAPPLIDVIETEGMTGAYIAYSDMFTDLSLLTKEYSELSQALTISRIFYSDKKIIGPGDLGSGELIYNIPKSVCEKFLKNHIGEAIDDDTMQLVNTFIRHNMSIAETARYMHMHRNTLVYRIEQIEKKYGIDIKTFQGANIFNTAILITNFLKVKNDE</sequence>
<dbReference type="InterPro" id="IPR042070">
    <property type="entry name" value="PucR_C-HTH_sf"/>
</dbReference>
<dbReference type="OrthoDB" id="9792148at2"/>
<dbReference type="InterPro" id="IPR025736">
    <property type="entry name" value="PucR_C-HTH_dom"/>
</dbReference>
<dbReference type="Proteomes" id="UP000272490">
    <property type="component" value="Unassembled WGS sequence"/>
</dbReference>
<evidence type="ECO:0000259" key="1">
    <source>
        <dbReference type="Pfam" id="PF13556"/>
    </source>
</evidence>
<evidence type="ECO:0000313" key="3">
    <source>
        <dbReference type="Proteomes" id="UP000272490"/>
    </source>
</evidence>
<feature type="domain" description="PucR C-terminal helix-turn-helix" evidence="1">
    <location>
        <begin position="218"/>
        <end position="265"/>
    </location>
</feature>
<gene>
    <name evidence="2" type="ORF">EHV10_12755</name>
</gene>
<dbReference type="PANTHER" id="PTHR33744:SF15">
    <property type="entry name" value="CARBOHYDRATE DIACID REGULATOR"/>
    <property type="match status" value="1"/>
</dbReference>
<name>A0A3P3QVQ5_9FIRM</name>
<comment type="caution">
    <text evidence="2">The sequence shown here is derived from an EMBL/GenBank/DDBJ whole genome shotgun (WGS) entry which is preliminary data.</text>
</comment>
<proteinExistence type="predicted"/>
<keyword evidence="3" id="KW-1185">Reference proteome</keyword>
<evidence type="ECO:0000313" key="2">
    <source>
        <dbReference type="EMBL" id="RRJ24649.1"/>
    </source>
</evidence>
<dbReference type="PANTHER" id="PTHR33744">
    <property type="entry name" value="CARBOHYDRATE DIACID REGULATOR"/>
    <property type="match status" value="1"/>
</dbReference>
<accession>A0A3P3QVQ5</accession>